<proteinExistence type="inferred from homology"/>
<evidence type="ECO:0000256" key="5">
    <source>
        <dbReference type="SAM" id="MobiDB-lite"/>
    </source>
</evidence>
<protein>
    <submittedName>
        <fullName evidence="7">Metal ABC transporter ATP-binding protein</fullName>
    </submittedName>
</protein>
<dbReference type="InterPro" id="IPR050153">
    <property type="entry name" value="Metal_Ion_Import_ABC"/>
</dbReference>
<keyword evidence="3" id="KW-0547">Nucleotide-binding</keyword>
<dbReference type="PROSITE" id="PS00211">
    <property type="entry name" value="ABC_TRANSPORTER_1"/>
    <property type="match status" value="1"/>
</dbReference>
<dbReference type="GO" id="GO:0005524">
    <property type="term" value="F:ATP binding"/>
    <property type="evidence" value="ECO:0007669"/>
    <property type="project" value="UniProtKB-KW"/>
</dbReference>
<evidence type="ECO:0000256" key="4">
    <source>
        <dbReference type="ARBA" id="ARBA00022840"/>
    </source>
</evidence>
<dbReference type="EMBL" id="CP158484">
    <property type="protein sequence ID" value="XBY61022.1"/>
    <property type="molecule type" value="Genomic_DNA"/>
</dbReference>
<comment type="similarity">
    <text evidence="1">Belongs to the ABC transporter superfamily.</text>
</comment>
<gene>
    <name evidence="7" type="ORF">V8F66_09720</name>
</gene>
<organism evidence="7">
    <name type="scientific">Vreelandella sp. SM1641</name>
    <dbReference type="NCBI Taxonomy" id="3126101"/>
    <lineage>
        <taxon>Bacteria</taxon>
        <taxon>Pseudomonadati</taxon>
        <taxon>Pseudomonadota</taxon>
        <taxon>Gammaproteobacteria</taxon>
        <taxon>Oceanospirillales</taxon>
        <taxon>Halomonadaceae</taxon>
        <taxon>Vreelandella</taxon>
    </lineage>
</organism>
<dbReference type="Gene3D" id="3.40.50.300">
    <property type="entry name" value="P-loop containing nucleotide triphosphate hydrolases"/>
    <property type="match status" value="1"/>
</dbReference>
<feature type="domain" description="ABC transporter" evidence="6">
    <location>
        <begin position="48"/>
        <end position="100"/>
    </location>
</feature>
<sequence length="192" mass="21270">MAYMAQREAIEWDFPVSVWETVMGGRYGHMRNDPLWRRLLPSRWYDSRHGEAVKSALDAVDMLALAKRPIGKLSGGQKKRVLLARTLAQQADILLLDQPLAGVDPPSERLILDVLAGEREAGRTVIMVTHDMPGARRYVDHVVLIDRFIRGIGSPDEMLSDAKLAELAVSSTEQSENDVQVDKASPLTAAQG</sequence>
<reference evidence="7" key="1">
    <citation type="submission" date="2024-02" db="EMBL/GenBank/DDBJ databases">
        <title>Complete genome sequence of Vreelandella sp. SM1641, a marine exopolysaccharide-producing bacterium isolated from deep-sea hydrothermal sediment of the southwest Indian Ocean.</title>
        <authorList>
            <person name="Zhu H."/>
            <person name="Sun M."/>
        </authorList>
    </citation>
    <scope>NUCLEOTIDE SEQUENCE</scope>
    <source>
        <strain evidence="7">SM1641</strain>
    </source>
</reference>
<dbReference type="InterPro" id="IPR017871">
    <property type="entry name" value="ABC_transporter-like_CS"/>
</dbReference>
<keyword evidence="4 7" id="KW-0067">ATP-binding</keyword>
<dbReference type="InterPro" id="IPR003439">
    <property type="entry name" value="ABC_transporter-like_ATP-bd"/>
</dbReference>
<feature type="region of interest" description="Disordered" evidence="5">
    <location>
        <begin position="172"/>
        <end position="192"/>
    </location>
</feature>
<evidence type="ECO:0000313" key="7">
    <source>
        <dbReference type="EMBL" id="XBY61022.1"/>
    </source>
</evidence>
<dbReference type="Pfam" id="PF00005">
    <property type="entry name" value="ABC_tran"/>
    <property type="match status" value="1"/>
</dbReference>
<dbReference type="KEGG" id="vrs:V8F66_09720"/>
<dbReference type="PANTHER" id="PTHR42734:SF5">
    <property type="entry name" value="IRON TRANSPORT SYSTEM ATP-BINDING PROTEIN HI_0361-RELATED"/>
    <property type="match status" value="1"/>
</dbReference>
<keyword evidence="2" id="KW-0813">Transport</keyword>
<evidence type="ECO:0000256" key="3">
    <source>
        <dbReference type="ARBA" id="ARBA00022741"/>
    </source>
</evidence>
<dbReference type="InterPro" id="IPR027417">
    <property type="entry name" value="P-loop_NTPase"/>
</dbReference>
<dbReference type="PANTHER" id="PTHR42734">
    <property type="entry name" value="METAL TRANSPORT SYSTEM ATP-BINDING PROTEIN TM_0124-RELATED"/>
    <property type="match status" value="1"/>
</dbReference>
<dbReference type="GO" id="GO:0016887">
    <property type="term" value="F:ATP hydrolysis activity"/>
    <property type="evidence" value="ECO:0007669"/>
    <property type="project" value="InterPro"/>
</dbReference>
<evidence type="ECO:0000256" key="1">
    <source>
        <dbReference type="ARBA" id="ARBA00005417"/>
    </source>
</evidence>
<evidence type="ECO:0000259" key="6">
    <source>
        <dbReference type="Pfam" id="PF00005"/>
    </source>
</evidence>
<accession>A0AAU7XTX8</accession>
<dbReference type="AlphaFoldDB" id="A0AAU7XTX8"/>
<name>A0AAU7XTX8_9GAMM</name>
<dbReference type="SUPFAM" id="SSF52540">
    <property type="entry name" value="P-loop containing nucleoside triphosphate hydrolases"/>
    <property type="match status" value="1"/>
</dbReference>
<evidence type="ECO:0000256" key="2">
    <source>
        <dbReference type="ARBA" id="ARBA00022448"/>
    </source>
</evidence>